<proteinExistence type="predicted"/>
<accession>A0ABT9FJT4</accession>
<organism evidence="1 2">
    <name type="scientific">Pseudoalteromonas marina</name>
    <dbReference type="NCBI Taxonomy" id="267375"/>
    <lineage>
        <taxon>Bacteria</taxon>
        <taxon>Pseudomonadati</taxon>
        <taxon>Pseudomonadota</taxon>
        <taxon>Gammaproteobacteria</taxon>
        <taxon>Alteromonadales</taxon>
        <taxon>Pseudoalteromonadaceae</taxon>
        <taxon>Pseudoalteromonas</taxon>
    </lineage>
</organism>
<keyword evidence="2" id="KW-1185">Reference proteome</keyword>
<dbReference type="Proteomes" id="UP001177212">
    <property type="component" value="Unassembled WGS sequence"/>
</dbReference>
<protein>
    <recommendedName>
        <fullName evidence="3">Orphan protein</fullName>
    </recommendedName>
</protein>
<evidence type="ECO:0000313" key="1">
    <source>
        <dbReference type="EMBL" id="MDP2567060.1"/>
    </source>
</evidence>
<evidence type="ECO:0000313" key="2">
    <source>
        <dbReference type="Proteomes" id="UP001177212"/>
    </source>
</evidence>
<comment type="caution">
    <text evidence="1">The sequence shown here is derived from an EMBL/GenBank/DDBJ whole genome shotgun (WGS) entry which is preliminary data.</text>
</comment>
<sequence length="348" mass="39808">MYKTFFVSLLLCLNLVGCTDKSDSFSSFDEARSALKSLNTVLILGQESNNKKITEENIVYSNEYLDKRHAIYQQLMTMKLTPNQITQVNYLVIAERFPERFFPWPAQVDVLHNMSLFNRSASTVEQTISWLKFTQAKLGIAKQSNLKLNKLEYSLLQEYVAQAIVNKATQGAIKSHIRAFSNYLDNYKPRGSVGLRGLSNGSEWYQSKLNYYGNAVNSPLEWVVIINKQIKALESAVINVKFKQNHTKSFAVQYLSEEPLINGLDWQTHYLDLPAMASNTKLSNNDKLLMLTMMETDIGIHYHAWTIDQAKVNLSKRLKVSEQTAQYLVEDIILYPGQSFSFCGQICY</sequence>
<dbReference type="RefSeq" id="WP_305473436.1">
    <property type="nucleotide sequence ID" value="NZ_JAUYVT010000032.1"/>
</dbReference>
<name>A0ABT9FJT4_9GAMM</name>
<dbReference type="EMBL" id="JAUYVT010000032">
    <property type="protein sequence ID" value="MDP2567060.1"/>
    <property type="molecule type" value="Genomic_DNA"/>
</dbReference>
<reference evidence="1" key="1">
    <citation type="submission" date="2023-07" db="EMBL/GenBank/DDBJ databases">
        <title>Genome content predicts the carbon catabolic preferences of heterotrophic bacteria.</title>
        <authorList>
            <person name="Gralka M."/>
        </authorList>
    </citation>
    <scope>NUCLEOTIDE SEQUENCE</scope>
    <source>
        <strain evidence="1">4G09</strain>
    </source>
</reference>
<evidence type="ECO:0008006" key="3">
    <source>
        <dbReference type="Google" id="ProtNLM"/>
    </source>
</evidence>
<gene>
    <name evidence="1" type="ORF">Q8W34_20700</name>
</gene>